<dbReference type="Gene3D" id="3.30.565.10">
    <property type="entry name" value="Histidine kinase-like ATPase, C-terminal domain"/>
    <property type="match status" value="1"/>
</dbReference>
<dbReference type="PROSITE" id="PS50110">
    <property type="entry name" value="RESPONSE_REGULATORY"/>
    <property type="match status" value="2"/>
</dbReference>
<dbReference type="CDD" id="cd00156">
    <property type="entry name" value="REC"/>
    <property type="match status" value="1"/>
</dbReference>
<keyword evidence="13" id="KW-1185">Reference proteome</keyword>
<dbReference type="Proteomes" id="UP001312908">
    <property type="component" value="Unassembled WGS sequence"/>
</dbReference>
<evidence type="ECO:0000256" key="4">
    <source>
        <dbReference type="ARBA" id="ARBA00022679"/>
    </source>
</evidence>
<evidence type="ECO:0000259" key="11">
    <source>
        <dbReference type="PROSITE" id="PS50110"/>
    </source>
</evidence>
<keyword evidence="4" id="KW-0808">Transferase</keyword>
<dbReference type="PANTHER" id="PTHR43065:SF46">
    <property type="entry name" value="C4-DICARBOXYLATE TRANSPORT SENSOR PROTEIN DCTB"/>
    <property type="match status" value="1"/>
</dbReference>
<keyword evidence="5" id="KW-0547">Nucleotide-binding</keyword>
<dbReference type="SUPFAM" id="SSF52172">
    <property type="entry name" value="CheY-like"/>
    <property type="match status" value="2"/>
</dbReference>
<dbReference type="InterPro" id="IPR003661">
    <property type="entry name" value="HisK_dim/P_dom"/>
</dbReference>
<organism evidence="12 13">
    <name type="scientific">Sorlinia euscelidii</name>
    <dbReference type="NCBI Taxonomy" id="3081148"/>
    <lineage>
        <taxon>Bacteria</taxon>
        <taxon>Pseudomonadati</taxon>
        <taxon>Pseudomonadota</taxon>
        <taxon>Alphaproteobacteria</taxon>
        <taxon>Acetobacterales</taxon>
        <taxon>Acetobacteraceae</taxon>
        <taxon>Sorlinia</taxon>
    </lineage>
</organism>
<evidence type="ECO:0000256" key="3">
    <source>
        <dbReference type="ARBA" id="ARBA00022553"/>
    </source>
</evidence>
<sequence length="649" mass="71476">MTHPSASPVKTSRSLILIVDDEPEILVALSDLLEGEFDIISTTSPHEALTLVRDHPEIAVIISDQRMPGMTGDVFLSQVQDKTDAKSILLTGYADLSVVITALNQGRIQFYVHKPWDSDGLKAMVRESATRFHTEKALFKERFLLQSTLCAAAFDIVFSDAGGRVIRHNINREMDSVVAIQREGDREVLEETLYPEEERDAISAQRREVVVRGKLEQCVPVTRDGITSWLERTRIVLPWPRQADGALLPAGQRWQASFERDVTERRALEQRMRQDDKMRALGTLSGGIAHDFNNLLTAILGSLDLLHDMLPSDGEGDASVPKKLVENAIDSARKGATLTRSLLEFGRPKSSALQAVNVVRLVRNLKELLSQSLNRASDAAGETGKCALDLSHVARRADDLYAQSDPEQLEMALLNLCINARDAMQDGGTVAIHIEEDISAPSAEFVVISVCDEGHGMTPEIAARIFDPFFTTKKLGQGSGLGLSTIYRFVKRCGGDIKVRSAPGQGTCMSLLLPKVPAQGAELAPDMAAIHRETRQLKILLIDDEAPVRLVTEQFLRRSGHEVVSVADGEAGLACLLAGQRFDLAILDLMMPRMSGQECGKRLVQKQPDLRRLYISGYADAAHRPPHHQVLEKPFTRAMLDEAIASIIN</sequence>
<dbReference type="Pfam" id="PF00072">
    <property type="entry name" value="Response_reg"/>
    <property type="match status" value="2"/>
</dbReference>
<dbReference type="CDD" id="cd00082">
    <property type="entry name" value="HisKA"/>
    <property type="match status" value="1"/>
</dbReference>
<evidence type="ECO:0000256" key="5">
    <source>
        <dbReference type="ARBA" id="ARBA00022741"/>
    </source>
</evidence>
<comment type="catalytic activity">
    <reaction evidence="1">
        <text>ATP + protein L-histidine = ADP + protein N-phospho-L-histidine.</text>
        <dbReference type="EC" id="2.7.13.3"/>
    </reaction>
</comment>
<dbReference type="PANTHER" id="PTHR43065">
    <property type="entry name" value="SENSOR HISTIDINE KINASE"/>
    <property type="match status" value="1"/>
</dbReference>
<evidence type="ECO:0000259" key="10">
    <source>
        <dbReference type="PROSITE" id="PS50109"/>
    </source>
</evidence>
<keyword evidence="7" id="KW-0067">ATP-binding</keyword>
<evidence type="ECO:0000313" key="12">
    <source>
        <dbReference type="EMBL" id="MEE8659454.1"/>
    </source>
</evidence>
<dbReference type="GO" id="GO:0016301">
    <property type="term" value="F:kinase activity"/>
    <property type="evidence" value="ECO:0007669"/>
    <property type="project" value="UniProtKB-KW"/>
</dbReference>
<dbReference type="InterPro" id="IPR036097">
    <property type="entry name" value="HisK_dim/P_sf"/>
</dbReference>
<evidence type="ECO:0000256" key="9">
    <source>
        <dbReference type="PROSITE-ProRule" id="PRU00169"/>
    </source>
</evidence>
<evidence type="ECO:0000256" key="8">
    <source>
        <dbReference type="ARBA" id="ARBA00023012"/>
    </source>
</evidence>
<dbReference type="SMART" id="SM00388">
    <property type="entry name" value="HisKA"/>
    <property type="match status" value="1"/>
</dbReference>
<dbReference type="Pfam" id="PF02518">
    <property type="entry name" value="HATPase_c"/>
    <property type="match status" value="1"/>
</dbReference>
<dbReference type="InterPro" id="IPR001789">
    <property type="entry name" value="Sig_transdc_resp-reg_receiver"/>
</dbReference>
<accession>A0ABU7U3N0</accession>
<dbReference type="EC" id="2.7.13.3" evidence="2"/>
<dbReference type="SMART" id="SM00448">
    <property type="entry name" value="REC"/>
    <property type="match status" value="2"/>
</dbReference>
<evidence type="ECO:0000256" key="1">
    <source>
        <dbReference type="ARBA" id="ARBA00000085"/>
    </source>
</evidence>
<evidence type="ECO:0000313" key="13">
    <source>
        <dbReference type="Proteomes" id="UP001312908"/>
    </source>
</evidence>
<gene>
    <name evidence="12" type="ORF">DOFOFD_10600</name>
</gene>
<dbReference type="InterPro" id="IPR003594">
    <property type="entry name" value="HATPase_dom"/>
</dbReference>
<feature type="domain" description="Response regulatory" evidence="11">
    <location>
        <begin position="15"/>
        <end position="129"/>
    </location>
</feature>
<feature type="domain" description="Response regulatory" evidence="11">
    <location>
        <begin position="538"/>
        <end position="648"/>
    </location>
</feature>
<evidence type="ECO:0000256" key="2">
    <source>
        <dbReference type="ARBA" id="ARBA00012438"/>
    </source>
</evidence>
<dbReference type="Pfam" id="PF00512">
    <property type="entry name" value="HisKA"/>
    <property type="match status" value="1"/>
</dbReference>
<comment type="caution">
    <text evidence="12">The sequence shown here is derived from an EMBL/GenBank/DDBJ whole genome shotgun (WGS) entry which is preliminary data.</text>
</comment>
<dbReference type="PRINTS" id="PR00344">
    <property type="entry name" value="BCTRLSENSOR"/>
</dbReference>
<proteinExistence type="predicted"/>
<evidence type="ECO:0000256" key="7">
    <source>
        <dbReference type="ARBA" id="ARBA00022840"/>
    </source>
</evidence>
<name>A0ABU7U3N0_9PROT</name>
<dbReference type="InterPro" id="IPR005467">
    <property type="entry name" value="His_kinase_dom"/>
</dbReference>
<protein>
    <recommendedName>
        <fullName evidence="2">histidine kinase</fullName>
        <ecNumber evidence="2">2.7.13.3</ecNumber>
    </recommendedName>
</protein>
<dbReference type="SUPFAM" id="SSF55874">
    <property type="entry name" value="ATPase domain of HSP90 chaperone/DNA topoisomerase II/histidine kinase"/>
    <property type="match status" value="1"/>
</dbReference>
<dbReference type="InterPro" id="IPR004358">
    <property type="entry name" value="Sig_transdc_His_kin-like_C"/>
</dbReference>
<feature type="modified residue" description="4-aspartylphosphate" evidence="9">
    <location>
        <position position="588"/>
    </location>
</feature>
<dbReference type="InterPro" id="IPR036890">
    <property type="entry name" value="HATPase_C_sf"/>
</dbReference>
<keyword evidence="3 9" id="KW-0597">Phosphoprotein</keyword>
<dbReference type="SMART" id="SM00387">
    <property type="entry name" value="HATPase_c"/>
    <property type="match status" value="1"/>
</dbReference>
<dbReference type="Gene3D" id="3.40.50.2300">
    <property type="match status" value="2"/>
</dbReference>
<dbReference type="RefSeq" id="WP_394820270.1">
    <property type="nucleotide sequence ID" value="NZ_JAWJZY010000005.1"/>
</dbReference>
<dbReference type="EMBL" id="JAWJZY010000005">
    <property type="protein sequence ID" value="MEE8659454.1"/>
    <property type="molecule type" value="Genomic_DNA"/>
</dbReference>
<evidence type="ECO:0000256" key="6">
    <source>
        <dbReference type="ARBA" id="ARBA00022777"/>
    </source>
</evidence>
<reference evidence="12 13" key="1">
    <citation type="submission" date="2023-10" db="EMBL/GenBank/DDBJ databases">
        <title>Sorlinia euscelidii gen. nov., sp. nov., an acetic acid bacteria isolated from the gut of Euscelidius variegatus emitter.</title>
        <authorList>
            <person name="Michoud G."/>
            <person name="Marasco R."/>
            <person name="Seferji K."/>
            <person name="Gonella E."/>
            <person name="Garuglieri E."/>
            <person name="Alma A."/>
            <person name="Mapelli F."/>
            <person name="Borin S."/>
            <person name="Daffonchio D."/>
            <person name="Crotti E."/>
        </authorList>
    </citation>
    <scope>NUCLEOTIDE SEQUENCE [LARGE SCALE GENOMIC DNA]</scope>
    <source>
        <strain evidence="12 13">EV16P</strain>
    </source>
</reference>
<keyword evidence="6 12" id="KW-0418">Kinase</keyword>
<dbReference type="InterPro" id="IPR011006">
    <property type="entry name" value="CheY-like_superfamily"/>
</dbReference>
<dbReference type="SUPFAM" id="SSF47384">
    <property type="entry name" value="Homodimeric domain of signal transducing histidine kinase"/>
    <property type="match status" value="1"/>
</dbReference>
<dbReference type="Gene3D" id="1.10.287.130">
    <property type="match status" value="1"/>
</dbReference>
<keyword evidence="8" id="KW-0902">Two-component regulatory system</keyword>
<feature type="domain" description="Histidine kinase" evidence="10">
    <location>
        <begin position="287"/>
        <end position="517"/>
    </location>
</feature>
<feature type="modified residue" description="4-aspartylphosphate" evidence="9">
    <location>
        <position position="64"/>
    </location>
</feature>
<dbReference type="PROSITE" id="PS50109">
    <property type="entry name" value="HIS_KIN"/>
    <property type="match status" value="1"/>
</dbReference>